<evidence type="ECO:0000256" key="8">
    <source>
        <dbReference type="ARBA" id="ARBA00072277"/>
    </source>
</evidence>
<sequence>MLDRWLVLTALSATSIAALAPTALWNAPIEPDDASALLVIDVQNDFLPGGSLAVNDGDQVVPVINRIAESFANVVLTQDWHTPGHISFATSHSGRKPFETIDLPYGRQVLWPEHCVQGTESASLSKDLSIPHAGLVIRKGFHKGIDSYSAFTEADGKTTTGLAAYLKAREVKRVFLAGLATDFCVAWSALDARKAGFETYVIEDACRGIDTQGSLAQAWADMTKAGVKRIQSGDIAG</sequence>
<evidence type="ECO:0000256" key="6">
    <source>
        <dbReference type="ARBA" id="ARBA00039017"/>
    </source>
</evidence>
<dbReference type="STRING" id="1274631.LMTR13_00215"/>
<evidence type="ECO:0000256" key="9">
    <source>
        <dbReference type="SAM" id="SignalP"/>
    </source>
</evidence>
<feature type="chain" id="PRO_5008530289" description="Nicotinamidase" evidence="9">
    <location>
        <begin position="21"/>
        <end position="237"/>
    </location>
</feature>
<dbReference type="Proteomes" id="UP000092839">
    <property type="component" value="Chromosome"/>
</dbReference>
<dbReference type="EC" id="3.5.1.19" evidence="6"/>
<organism evidence="11 12">
    <name type="scientific">Bradyrhizobium icense</name>
    <dbReference type="NCBI Taxonomy" id="1274631"/>
    <lineage>
        <taxon>Bacteria</taxon>
        <taxon>Pseudomonadati</taxon>
        <taxon>Pseudomonadota</taxon>
        <taxon>Alphaproteobacteria</taxon>
        <taxon>Hyphomicrobiales</taxon>
        <taxon>Nitrobacteraceae</taxon>
        <taxon>Bradyrhizobium</taxon>
    </lineage>
</organism>
<dbReference type="InterPro" id="IPR036380">
    <property type="entry name" value="Isochorismatase-like_sf"/>
</dbReference>
<accession>A0A1B1U826</accession>
<dbReference type="InterPro" id="IPR000868">
    <property type="entry name" value="Isochorismatase-like_dom"/>
</dbReference>
<dbReference type="InterPro" id="IPR052347">
    <property type="entry name" value="Isochorismatase_Nicotinamidase"/>
</dbReference>
<dbReference type="GO" id="GO:0008936">
    <property type="term" value="F:nicotinamidase activity"/>
    <property type="evidence" value="ECO:0007669"/>
    <property type="project" value="UniProtKB-EC"/>
</dbReference>
<dbReference type="NCBIfam" id="NF008623">
    <property type="entry name" value="PRK11609.1"/>
    <property type="match status" value="1"/>
</dbReference>
<evidence type="ECO:0000256" key="7">
    <source>
        <dbReference type="ARBA" id="ARBA00043224"/>
    </source>
</evidence>
<evidence type="ECO:0000256" key="4">
    <source>
        <dbReference type="ARBA" id="ARBA00022801"/>
    </source>
</evidence>
<dbReference type="CDD" id="cd01011">
    <property type="entry name" value="nicotinamidase"/>
    <property type="match status" value="1"/>
</dbReference>
<keyword evidence="4" id="KW-0378">Hydrolase</keyword>
<proteinExistence type="inferred from homology"/>
<dbReference type="OrthoDB" id="9791276at2"/>
<feature type="signal peptide" evidence="9">
    <location>
        <begin position="1"/>
        <end position="20"/>
    </location>
</feature>
<dbReference type="KEGG" id="bic:LMTR13_00215"/>
<dbReference type="FunFam" id="3.40.50.850:FF:000006">
    <property type="entry name" value="Bifunctional pyrazinamidase/nicotinamidase"/>
    <property type="match status" value="1"/>
</dbReference>
<dbReference type="EMBL" id="CP016428">
    <property type="protein sequence ID" value="ANV98835.1"/>
    <property type="molecule type" value="Genomic_DNA"/>
</dbReference>
<protein>
    <recommendedName>
        <fullName evidence="8">Nicotinamidase</fullName>
        <ecNumber evidence="6">3.5.1.19</ecNumber>
    </recommendedName>
    <alternativeName>
        <fullName evidence="7">Nicotinamide deamidase</fullName>
    </alternativeName>
</protein>
<evidence type="ECO:0000256" key="1">
    <source>
        <dbReference type="ARBA" id="ARBA00006336"/>
    </source>
</evidence>
<keyword evidence="2" id="KW-0662">Pyridine nucleotide biosynthesis</keyword>
<comment type="similarity">
    <text evidence="1">Belongs to the isochorismatase family.</text>
</comment>
<evidence type="ECO:0000256" key="2">
    <source>
        <dbReference type="ARBA" id="ARBA00022642"/>
    </source>
</evidence>
<gene>
    <name evidence="11" type="ORF">LMTR13_00215</name>
</gene>
<dbReference type="GO" id="GO:0019363">
    <property type="term" value="P:pyridine nucleotide biosynthetic process"/>
    <property type="evidence" value="ECO:0007669"/>
    <property type="project" value="UniProtKB-KW"/>
</dbReference>
<evidence type="ECO:0000256" key="3">
    <source>
        <dbReference type="ARBA" id="ARBA00022723"/>
    </source>
</evidence>
<dbReference type="RefSeq" id="WP_065726166.1">
    <property type="nucleotide sequence ID" value="NZ_CP016428.1"/>
</dbReference>
<evidence type="ECO:0000313" key="11">
    <source>
        <dbReference type="EMBL" id="ANV98835.1"/>
    </source>
</evidence>
<dbReference type="GO" id="GO:0046872">
    <property type="term" value="F:metal ion binding"/>
    <property type="evidence" value="ECO:0007669"/>
    <property type="project" value="UniProtKB-KW"/>
</dbReference>
<dbReference type="Pfam" id="PF00857">
    <property type="entry name" value="Isochorismatase"/>
    <property type="match status" value="1"/>
</dbReference>
<dbReference type="PANTHER" id="PTHR11080:SF2">
    <property type="entry name" value="LD05707P"/>
    <property type="match status" value="1"/>
</dbReference>
<keyword evidence="9" id="KW-0732">Signal</keyword>
<keyword evidence="3" id="KW-0479">Metal-binding</keyword>
<evidence type="ECO:0000256" key="5">
    <source>
        <dbReference type="ARBA" id="ARBA00037900"/>
    </source>
</evidence>
<evidence type="ECO:0000259" key="10">
    <source>
        <dbReference type="Pfam" id="PF00857"/>
    </source>
</evidence>
<reference evidence="11 12" key="1">
    <citation type="submission" date="2016-07" db="EMBL/GenBank/DDBJ databases">
        <title>Complete genome sequence of Bradyrhizobium icense LMTR 13T, a potential inoculant strain isolated from lima bean (Phaseolus lunatus) in Peru.</title>
        <authorList>
            <person name="Ormeno-Orrillo E."/>
            <person name="Duran D."/>
            <person name="Rogel M.A."/>
            <person name="Rey L."/>
            <person name="Imperial J."/>
            <person name="Ruiz-Argueso T."/>
            <person name="Martinez-Romero E."/>
        </authorList>
    </citation>
    <scope>NUCLEOTIDE SEQUENCE [LARGE SCALE GENOMIC DNA]</scope>
    <source>
        <strain evidence="11 12">LMTR 13</strain>
    </source>
</reference>
<comment type="pathway">
    <text evidence="5">Cofactor biosynthesis; nicotinate biosynthesis; nicotinate from nicotinamide: step 1/1.</text>
</comment>
<dbReference type="PANTHER" id="PTHR11080">
    <property type="entry name" value="PYRAZINAMIDASE/NICOTINAMIDASE"/>
    <property type="match status" value="1"/>
</dbReference>
<dbReference type="AlphaFoldDB" id="A0A1B1U826"/>
<feature type="domain" description="Isochorismatase-like" evidence="10">
    <location>
        <begin position="35"/>
        <end position="228"/>
    </location>
</feature>
<keyword evidence="12" id="KW-1185">Reference proteome</keyword>
<dbReference type="SUPFAM" id="SSF52499">
    <property type="entry name" value="Isochorismatase-like hydrolases"/>
    <property type="match status" value="1"/>
</dbReference>
<name>A0A1B1U826_9BRAD</name>
<evidence type="ECO:0000313" key="12">
    <source>
        <dbReference type="Proteomes" id="UP000092839"/>
    </source>
</evidence>
<dbReference type="Gene3D" id="3.40.50.850">
    <property type="entry name" value="Isochorismatase-like"/>
    <property type="match status" value="1"/>
</dbReference>